<proteinExistence type="predicted"/>
<reference evidence="1 2" key="1">
    <citation type="submission" date="2023-07" db="EMBL/GenBank/DDBJ databases">
        <title>Genomic Encyclopedia of Type Strains, Phase IV (KMG-IV): sequencing the most valuable type-strain genomes for metagenomic binning, comparative biology and taxonomic classification.</title>
        <authorList>
            <person name="Goeker M."/>
        </authorList>
    </citation>
    <scope>NUCLEOTIDE SEQUENCE [LARGE SCALE GENOMIC DNA]</scope>
    <source>
        <strain evidence="1 2">DSM 19598</strain>
    </source>
</reference>
<gene>
    <name evidence="1" type="ORF">J2S25_000861</name>
</gene>
<comment type="caution">
    <text evidence="1">The sequence shown here is derived from an EMBL/GenBank/DDBJ whole genome shotgun (WGS) entry which is preliminary data.</text>
</comment>
<dbReference type="Proteomes" id="UP001242313">
    <property type="component" value="Unassembled WGS sequence"/>
</dbReference>
<keyword evidence="2" id="KW-1185">Reference proteome</keyword>
<evidence type="ECO:0000313" key="2">
    <source>
        <dbReference type="Proteomes" id="UP001242313"/>
    </source>
</evidence>
<protein>
    <submittedName>
        <fullName evidence="1">Uncharacterized protein</fullName>
    </submittedName>
</protein>
<evidence type="ECO:0000313" key="1">
    <source>
        <dbReference type="EMBL" id="MDQ0412681.1"/>
    </source>
</evidence>
<accession>A0ABU0FRY9</accession>
<dbReference type="RefSeq" id="WP_307191271.1">
    <property type="nucleotide sequence ID" value="NZ_JAUSUN010000004.1"/>
</dbReference>
<sequence length="45" mass="5094">MALSKDLLMYVADGDLHAKMDSVEYSTNLREIVTLGYMLENPSEE</sequence>
<organism evidence="1 2">
    <name type="scientific">Mesobacillus stamsii</name>
    <dbReference type="NCBI Taxonomy" id="225347"/>
    <lineage>
        <taxon>Bacteria</taxon>
        <taxon>Bacillati</taxon>
        <taxon>Bacillota</taxon>
        <taxon>Bacilli</taxon>
        <taxon>Bacillales</taxon>
        <taxon>Bacillaceae</taxon>
        <taxon>Mesobacillus</taxon>
    </lineage>
</organism>
<dbReference type="EMBL" id="JAUSUN010000004">
    <property type="protein sequence ID" value="MDQ0412681.1"/>
    <property type="molecule type" value="Genomic_DNA"/>
</dbReference>
<name>A0ABU0FRY9_9BACI</name>